<dbReference type="EMBL" id="SCEB01006028">
    <property type="protein sequence ID" value="RXM92581.1"/>
    <property type="molecule type" value="Genomic_DNA"/>
</dbReference>
<feature type="region of interest" description="Disordered" evidence="1">
    <location>
        <begin position="1"/>
        <end position="53"/>
    </location>
</feature>
<evidence type="ECO:0000256" key="1">
    <source>
        <dbReference type="SAM" id="MobiDB-lite"/>
    </source>
</evidence>
<name>A0A444UWM4_ACIRT</name>
<reference evidence="2 3" key="1">
    <citation type="submission" date="2019-01" db="EMBL/GenBank/DDBJ databases">
        <title>Draft Genome and Complete Hox-Cluster Characterization of the Sterlet Sturgeon (Acipenser ruthenus).</title>
        <authorList>
            <person name="Wei Q."/>
        </authorList>
    </citation>
    <scope>NUCLEOTIDE SEQUENCE [LARGE SCALE GENOMIC DNA]</scope>
    <source>
        <strain evidence="2">WHYD16114868_AA</strain>
        <tissue evidence="2">Blood</tissue>
    </source>
</reference>
<protein>
    <submittedName>
        <fullName evidence="2">Uncharacterized protein</fullName>
    </submittedName>
</protein>
<feature type="compositionally biased region" description="Polar residues" evidence="1">
    <location>
        <begin position="14"/>
        <end position="23"/>
    </location>
</feature>
<sequence length="153" mass="16939">MHSRLKARRKQENSDPGAQQCQDTRQKIRKTYSPGLSSGDTAVVSVDRGGGKEPARCSTIWGELRRLVHHQCAAAERQIREILRVLSMSEIPGEDCEPAETSHLRPGIAVTSSPCMKVNRVLPCGGNRNLKLGWETPLFSIQSGWLTSEKNAF</sequence>
<comment type="caution">
    <text evidence="2">The sequence shown here is derived from an EMBL/GenBank/DDBJ whole genome shotgun (WGS) entry which is preliminary data.</text>
</comment>
<accession>A0A444UWM4</accession>
<dbReference type="Proteomes" id="UP000289886">
    <property type="component" value="Unassembled WGS sequence"/>
</dbReference>
<gene>
    <name evidence="2" type="ORF">EOD39_19979</name>
</gene>
<evidence type="ECO:0000313" key="3">
    <source>
        <dbReference type="Proteomes" id="UP000289886"/>
    </source>
</evidence>
<evidence type="ECO:0000313" key="2">
    <source>
        <dbReference type="EMBL" id="RXM92581.1"/>
    </source>
</evidence>
<proteinExistence type="predicted"/>
<organism evidence="2 3">
    <name type="scientific">Acipenser ruthenus</name>
    <name type="common">Sterlet sturgeon</name>
    <dbReference type="NCBI Taxonomy" id="7906"/>
    <lineage>
        <taxon>Eukaryota</taxon>
        <taxon>Metazoa</taxon>
        <taxon>Chordata</taxon>
        <taxon>Craniata</taxon>
        <taxon>Vertebrata</taxon>
        <taxon>Euteleostomi</taxon>
        <taxon>Actinopterygii</taxon>
        <taxon>Chondrostei</taxon>
        <taxon>Acipenseriformes</taxon>
        <taxon>Acipenseridae</taxon>
        <taxon>Acipenser</taxon>
    </lineage>
</organism>
<dbReference type="AlphaFoldDB" id="A0A444UWM4"/>
<keyword evidence="3" id="KW-1185">Reference proteome</keyword>